<dbReference type="HOGENOM" id="CLU_2957407_0_0_4"/>
<name>F6FYT3_RALS8</name>
<dbReference type="AlphaFoldDB" id="F6FYT3"/>
<sequence>MHATSWPAGRRSEALAMIPMAVAADRSVVLSREVRAQRISRVMPRADQAIHAALAVARR</sequence>
<reference evidence="1 2" key="1">
    <citation type="journal article" date="2011" name="J. Bacteriol.">
        <title>Complete genome sequence of the plant pathogen Ralstonia solanacearum strain Po82.</title>
        <authorList>
            <person name="Xu J."/>
            <person name="Zheng H.J."/>
            <person name="Liu L."/>
            <person name="Pan Z.C."/>
            <person name="Prior P."/>
            <person name="Tang B."/>
            <person name="Xu J.S."/>
            <person name="Zhang H."/>
            <person name="Tian Q."/>
            <person name="Zhang L.Q."/>
            <person name="Feng J."/>
        </authorList>
    </citation>
    <scope>NUCLEOTIDE SEQUENCE [LARGE SCALE GENOMIC DNA]</scope>
    <source>
        <strain evidence="1 2">Po82</strain>
    </source>
</reference>
<evidence type="ECO:0000313" key="1">
    <source>
        <dbReference type="EMBL" id="AEG68166.1"/>
    </source>
</evidence>
<dbReference type="PATRIC" id="fig|1031711.3.peg.846"/>
<dbReference type="EMBL" id="CP002819">
    <property type="protein sequence ID" value="AEG68166.1"/>
    <property type="molecule type" value="Genomic_DNA"/>
</dbReference>
<organism evidence="1 2">
    <name type="scientific">Ralstonia solanacearum (strain Po82)</name>
    <dbReference type="NCBI Taxonomy" id="1031711"/>
    <lineage>
        <taxon>Bacteria</taxon>
        <taxon>Pseudomonadati</taxon>
        <taxon>Pseudomonadota</taxon>
        <taxon>Betaproteobacteria</taxon>
        <taxon>Burkholderiales</taxon>
        <taxon>Burkholderiaceae</taxon>
        <taxon>Ralstonia</taxon>
        <taxon>Ralstonia solanacearum species complex</taxon>
    </lineage>
</organism>
<proteinExistence type="predicted"/>
<accession>F6FYT3</accession>
<evidence type="ECO:0000313" key="2">
    <source>
        <dbReference type="Proteomes" id="UP000007953"/>
    </source>
</evidence>
<dbReference type="Proteomes" id="UP000007953">
    <property type="component" value="Chromosome"/>
</dbReference>
<protein>
    <submittedName>
        <fullName evidence="1">Uncharacterized protein</fullName>
    </submittedName>
</protein>
<dbReference type="KEGG" id="rsn:RSPO_c00864"/>
<gene>
    <name evidence="1" type="ordered locus">RSPO_c00864</name>
</gene>